<dbReference type="PROSITE" id="PS51805">
    <property type="entry name" value="EPHD"/>
    <property type="match status" value="1"/>
</dbReference>
<keyword evidence="9" id="KW-1185">Reference proteome</keyword>
<dbReference type="InterPro" id="IPR011011">
    <property type="entry name" value="Znf_FYVE_PHD"/>
</dbReference>
<organism evidence="8 9">
    <name type="scientific">Indicator maculatus</name>
    <name type="common">spotted honeyguide</name>
    <dbReference type="NCBI Taxonomy" id="545262"/>
    <lineage>
        <taxon>Eukaryota</taxon>
        <taxon>Metazoa</taxon>
        <taxon>Chordata</taxon>
        <taxon>Craniata</taxon>
        <taxon>Vertebrata</taxon>
        <taxon>Euteleostomi</taxon>
        <taxon>Archelosauria</taxon>
        <taxon>Archosauria</taxon>
        <taxon>Dinosauria</taxon>
        <taxon>Saurischia</taxon>
        <taxon>Theropoda</taxon>
        <taxon>Coelurosauria</taxon>
        <taxon>Aves</taxon>
        <taxon>Neognathae</taxon>
        <taxon>Neoaves</taxon>
        <taxon>Telluraves</taxon>
        <taxon>Coraciimorphae</taxon>
        <taxon>Piciformes</taxon>
        <taxon>Indicatoridae</taxon>
        <taxon>Indicator</taxon>
    </lineage>
</organism>
<dbReference type="SMART" id="SM00249">
    <property type="entry name" value="PHD"/>
    <property type="match status" value="2"/>
</dbReference>
<proteinExistence type="predicted"/>
<dbReference type="PANTHER" id="PTHR12420">
    <property type="entry name" value="PHD FINGER PROTEIN"/>
    <property type="match status" value="1"/>
</dbReference>
<dbReference type="InterPro" id="IPR001841">
    <property type="entry name" value="Znf_RING"/>
</dbReference>
<dbReference type="InterPro" id="IPR001965">
    <property type="entry name" value="Znf_PHD"/>
</dbReference>
<evidence type="ECO:0000313" key="9">
    <source>
        <dbReference type="Proteomes" id="UP000557230"/>
    </source>
</evidence>
<dbReference type="InterPro" id="IPR019787">
    <property type="entry name" value="Znf_PHD-finger"/>
</dbReference>
<dbReference type="InterPro" id="IPR051188">
    <property type="entry name" value="PHD-type_Zinc_Finger"/>
</dbReference>
<evidence type="ECO:0000313" key="8">
    <source>
        <dbReference type="EMBL" id="NXN14142.1"/>
    </source>
</evidence>
<sequence length="135" mass="15170">QECCVCHQRGATITCSETGCDVSFHLPCATRGGCVTQYFGLYRSFCREHHPHQEVEAVPEEDTTCLMCTDPVDNHTSYSTMVCPACQHTWFHRECIQVGAHPSLPGDHRFQCPACRDQNAFLPEMLTLGIQIPVR</sequence>
<protein>
    <submittedName>
        <fullName evidence="8">PHF7 protein</fullName>
    </submittedName>
</protein>
<evidence type="ECO:0000256" key="1">
    <source>
        <dbReference type="ARBA" id="ARBA00022723"/>
    </source>
</evidence>
<accession>A0A7L1GJN3</accession>
<dbReference type="OrthoDB" id="512616at2759"/>
<dbReference type="InterPro" id="IPR019786">
    <property type="entry name" value="Zinc_finger_PHD-type_CS"/>
</dbReference>
<evidence type="ECO:0000256" key="4">
    <source>
        <dbReference type="PROSITE-ProRule" id="PRU00175"/>
    </source>
</evidence>
<keyword evidence="3" id="KW-0862">Zinc</keyword>
<reference evidence="8 9" key="1">
    <citation type="submission" date="2019-09" db="EMBL/GenBank/DDBJ databases">
        <title>Bird 10,000 Genomes (B10K) Project - Family phase.</title>
        <authorList>
            <person name="Zhang G."/>
        </authorList>
    </citation>
    <scope>NUCLEOTIDE SEQUENCE [LARGE SCALE GENOMIC DNA]</scope>
    <source>
        <strain evidence="8">B10K-DU-001-78</strain>
        <tissue evidence="8">Muscle</tissue>
    </source>
</reference>
<dbReference type="InterPro" id="IPR013083">
    <property type="entry name" value="Znf_RING/FYVE/PHD"/>
</dbReference>
<dbReference type="PROSITE" id="PS50016">
    <property type="entry name" value="ZF_PHD_2"/>
    <property type="match status" value="1"/>
</dbReference>
<dbReference type="GO" id="GO:0008270">
    <property type="term" value="F:zinc ion binding"/>
    <property type="evidence" value="ECO:0007669"/>
    <property type="project" value="UniProtKB-KW"/>
</dbReference>
<dbReference type="SUPFAM" id="SSF57903">
    <property type="entry name" value="FYVE/PHD zinc finger"/>
    <property type="match status" value="1"/>
</dbReference>
<dbReference type="PANTHER" id="PTHR12420:SF47">
    <property type="entry name" value="PHD FINGER PROTEIN 7"/>
    <property type="match status" value="1"/>
</dbReference>
<dbReference type="PROSITE" id="PS50089">
    <property type="entry name" value="ZF_RING_2"/>
    <property type="match status" value="1"/>
</dbReference>
<name>A0A7L1GJN3_9PICI</name>
<keyword evidence="1" id="KW-0479">Metal-binding</keyword>
<comment type="caution">
    <text evidence="8">The sequence shown here is derived from an EMBL/GenBank/DDBJ whole genome shotgun (WGS) entry which is preliminary data.</text>
</comment>
<evidence type="ECO:0000256" key="3">
    <source>
        <dbReference type="ARBA" id="ARBA00022833"/>
    </source>
</evidence>
<dbReference type="EMBL" id="VXBD01008989">
    <property type="protein sequence ID" value="NXN14142.1"/>
    <property type="molecule type" value="Genomic_DNA"/>
</dbReference>
<dbReference type="InterPro" id="IPR034732">
    <property type="entry name" value="EPHD"/>
</dbReference>
<keyword evidence="2 4" id="KW-0863">Zinc-finger</keyword>
<feature type="non-terminal residue" evidence="8">
    <location>
        <position position="135"/>
    </location>
</feature>
<dbReference type="PROSITE" id="PS01359">
    <property type="entry name" value="ZF_PHD_1"/>
    <property type="match status" value="1"/>
</dbReference>
<evidence type="ECO:0000259" key="5">
    <source>
        <dbReference type="PROSITE" id="PS50016"/>
    </source>
</evidence>
<gene>
    <name evidence="8" type="primary">Phf7</name>
    <name evidence="8" type="ORF">INDMAC_R10326</name>
</gene>
<evidence type="ECO:0000256" key="2">
    <source>
        <dbReference type="ARBA" id="ARBA00022771"/>
    </source>
</evidence>
<dbReference type="AlphaFoldDB" id="A0A7L1GJN3"/>
<evidence type="ECO:0000259" key="6">
    <source>
        <dbReference type="PROSITE" id="PS50089"/>
    </source>
</evidence>
<feature type="non-terminal residue" evidence="8">
    <location>
        <position position="1"/>
    </location>
</feature>
<dbReference type="Proteomes" id="UP000557230">
    <property type="component" value="Unassembled WGS sequence"/>
</dbReference>
<dbReference type="Gene3D" id="3.30.40.10">
    <property type="entry name" value="Zinc/RING finger domain, C3HC4 (zinc finger)"/>
    <property type="match status" value="2"/>
</dbReference>
<feature type="domain" description="RING-type" evidence="6">
    <location>
        <begin position="65"/>
        <end position="116"/>
    </location>
</feature>
<feature type="domain" description="PHD-type" evidence="5">
    <location>
        <begin position="62"/>
        <end position="118"/>
    </location>
</feature>
<feature type="domain" description="PHD-type" evidence="7">
    <location>
        <begin position="1"/>
        <end position="50"/>
    </location>
</feature>
<dbReference type="Pfam" id="PF13771">
    <property type="entry name" value="zf-HC5HC2H"/>
    <property type="match status" value="1"/>
</dbReference>
<evidence type="ECO:0000259" key="7">
    <source>
        <dbReference type="PROSITE" id="PS51805"/>
    </source>
</evidence>
<dbReference type="GO" id="GO:0005634">
    <property type="term" value="C:nucleus"/>
    <property type="evidence" value="ECO:0007669"/>
    <property type="project" value="TreeGrafter"/>
</dbReference>